<keyword evidence="8" id="KW-1185">Reference proteome</keyword>
<dbReference type="EMBL" id="CAIT01000007">
    <property type="protein sequence ID" value="CCH54447.1"/>
    <property type="molecule type" value="Genomic_DNA"/>
</dbReference>
<evidence type="ECO:0000256" key="5">
    <source>
        <dbReference type="SAM" id="MobiDB-lite"/>
    </source>
</evidence>
<name>I2GKM1_9BACT</name>
<evidence type="ECO:0000256" key="3">
    <source>
        <dbReference type="ARBA" id="ARBA00023237"/>
    </source>
</evidence>
<evidence type="ECO:0000259" key="6">
    <source>
        <dbReference type="PROSITE" id="PS51123"/>
    </source>
</evidence>
<comment type="caution">
    <text evidence="7">The sequence shown here is derived from an EMBL/GenBank/DDBJ whole genome shotgun (WGS) entry which is preliminary data.</text>
</comment>
<evidence type="ECO:0000256" key="1">
    <source>
        <dbReference type="ARBA" id="ARBA00004442"/>
    </source>
</evidence>
<accession>I2GKM1</accession>
<dbReference type="InterPro" id="IPR050330">
    <property type="entry name" value="Bact_OuterMem_StrucFunc"/>
</dbReference>
<dbReference type="AlphaFoldDB" id="I2GKM1"/>
<keyword evidence="3" id="KW-0998">Cell outer membrane</keyword>
<dbReference type="PRINTS" id="PR01021">
    <property type="entry name" value="OMPADOMAIN"/>
</dbReference>
<feature type="region of interest" description="Disordered" evidence="5">
    <location>
        <begin position="279"/>
        <end position="298"/>
    </location>
</feature>
<dbReference type="GO" id="GO:0009279">
    <property type="term" value="C:cell outer membrane"/>
    <property type="evidence" value="ECO:0007669"/>
    <property type="project" value="UniProtKB-SubCell"/>
</dbReference>
<dbReference type="Gene3D" id="3.30.1330.60">
    <property type="entry name" value="OmpA-like domain"/>
    <property type="match status" value="1"/>
</dbReference>
<dbReference type="InterPro" id="IPR036737">
    <property type="entry name" value="OmpA-like_sf"/>
</dbReference>
<reference evidence="7 8" key="1">
    <citation type="journal article" date="2012" name="J. Bacteriol.">
        <title>Genome Sequence of the Filamentous Bacterium Fibrisoma limi BUZ 3T.</title>
        <authorList>
            <person name="Filippini M."/>
            <person name="Qi W."/>
            <person name="Jaenicke S."/>
            <person name="Goesmann A."/>
            <person name="Smits T.H."/>
            <person name="Bagheri H.C."/>
        </authorList>
    </citation>
    <scope>NUCLEOTIDE SEQUENCE [LARGE SCALE GENOMIC DNA]</scope>
    <source>
        <strain evidence="8">BUZ 3T</strain>
    </source>
</reference>
<keyword evidence="2 4" id="KW-0472">Membrane</keyword>
<protein>
    <submittedName>
        <fullName evidence="7">OprF5 protein</fullName>
    </submittedName>
</protein>
<evidence type="ECO:0000256" key="4">
    <source>
        <dbReference type="PROSITE-ProRule" id="PRU00473"/>
    </source>
</evidence>
<comment type="subcellular location">
    <subcellularLocation>
        <location evidence="1">Cell outer membrane</location>
    </subcellularLocation>
</comment>
<evidence type="ECO:0000313" key="8">
    <source>
        <dbReference type="Proteomes" id="UP000009309"/>
    </source>
</evidence>
<dbReference type="Pfam" id="PF00691">
    <property type="entry name" value="OmpA"/>
    <property type="match status" value="1"/>
</dbReference>
<dbReference type="CDD" id="cd07185">
    <property type="entry name" value="OmpA_C-like"/>
    <property type="match status" value="1"/>
</dbReference>
<dbReference type="Proteomes" id="UP000009309">
    <property type="component" value="Unassembled WGS sequence"/>
</dbReference>
<feature type="domain" description="OmpA-like" evidence="6">
    <location>
        <begin position="194"/>
        <end position="310"/>
    </location>
</feature>
<dbReference type="InterPro" id="IPR006664">
    <property type="entry name" value="OMP_bac"/>
</dbReference>
<dbReference type="eggNOG" id="COG2885">
    <property type="taxonomic scope" value="Bacteria"/>
</dbReference>
<dbReference type="InterPro" id="IPR006665">
    <property type="entry name" value="OmpA-like"/>
</dbReference>
<evidence type="ECO:0000313" key="7">
    <source>
        <dbReference type="EMBL" id="CCH54447.1"/>
    </source>
</evidence>
<dbReference type="SUPFAM" id="SSF103088">
    <property type="entry name" value="OmpA-like"/>
    <property type="match status" value="1"/>
</dbReference>
<gene>
    <name evidence="7" type="primary">oprF5</name>
    <name evidence="7" type="ORF">BN8_03617</name>
</gene>
<proteinExistence type="predicted"/>
<dbReference type="PANTHER" id="PTHR30329">
    <property type="entry name" value="STATOR ELEMENT OF FLAGELLAR MOTOR COMPLEX"/>
    <property type="match status" value="1"/>
</dbReference>
<dbReference type="PROSITE" id="PS51123">
    <property type="entry name" value="OMPA_2"/>
    <property type="match status" value="1"/>
</dbReference>
<sequence>MEPTTYRSATSPARLKSTCATCWTKPTCRLPSRRRIISSCKERHFFCSLFGTNYPNCTVRSVLILAFLFCLSWSCSLAQSLPKKPIKTVFSIKAVDDKTSAELPAQFRIDAQTARKRYAGQSQPGKPYVFVLERTDTLNVIATTKGYYETEEVMVVSCDTCADYEYVVRLEKAEPAPVVVEKKEPKPDTVFRNLQVNQAFRLDNVYFDQSSYILRPESYPQLDKLVKTLVTTPKLVVEIAGHTDNVGDRRLNQLLSENRAKVITNYLIRSGIAENRLQHRGYGDSRPAAPNDSEENKKKNRRVEFVVLAI</sequence>
<dbReference type="STRING" id="1185876.BN8_03617"/>
<dbReference type="PANTHER" id="PTHR30329:SF21">
    <property type="entry name" value="LIPOPROTEIN YIAD-RELATED"/>
    <property type="match status" value="1"/>
</dbReference>
<organism evidence="7 8">
    <name type="scientific">Fibrisoma limi BUZ 3</name>
    <dbReference type="NCBI Taxonomy" id="1185876"/>
    <lineage>
        <taxon>Bacteria</taxon>
        <taxon>Pseudomonadati</taxon>
        <taxon>Bacteroidota</taxon>
        <taxon>Cytophagia</taxon>
        <taxon>Cytophagales</taxon>
        <taxon>Spirosomataceae</taxon>
        <taxon>Fibrisoma</taxon>
    </lineage>
</organism>
<evidence type="ECO:0000256" key="2">
    <source>
        <dbReference type="ARBA" id="ARBA00023136"/>
    </source>
</evidence>